<dbReference type="GeneID" id="5484966"/>
<dbReference type="EMBL" id="CH476635">
    <property type="protein sequence ID" value="EDN94354.1"/>
    <property type="molecule type" value="Genomic_DNA"/>
</dbReference>
<dbReference type="HOGENOM" id="CLU_2924099_0_0_1"/>
<dbReference type="Proteomes" id="UP000001312">
    <property type="component" value="Unassembled WGS sequence"/>
</dbReference>
<evidence type="ECO:0000313" key="1">
    <source>
        <dbReference type="EMBL" id="EDN94354.1"/>
    </source>
</evidence>
<gene>
    <name evidence="1" type="ORF">SS1G_10227</name>
</gene>
<keyword evidence="2" id="KW-1185">Reference proteome</keyword>
<dbReference type="KEGG" id="ssl:SS1G_10227"/>
<accession>A7EY12</accession>
<dbReference type="RefSeq" id="XP_001588680.1">
    <property type="nucleotide sequence ID" value="XM_001588630.1"/>
</dbReference>
<sequence>MLNEVHWNEVVNRSFCVTGIKLNLCQDLRSRISEPNASFTMQDEDYLHFMRPRDIIDTMWS</sequence>
<reference evidence="2" key="1">
    <citation type="journal article" date="2011" name="PLoS Genet.">
        <title>Genomic analysis of the necrotrophic fungal pathogens Sclerotinia sclerotiorum and Botrytis cinerea.</title>
        <authorList>
            <person name="Amselem J."/>
            <person name="Cuomo C.A."/>
            <person name="van Kan J.A."/>
            <person name="Viaud M."/>
            <person name="Benito E.P."/>
            <person name="Couloux A."/>
            <person name="Coutinho P.M."/>
            <person name="de Vries R.P."/>
            <person name="Dyer P.S."/>
            <person name="Fillinger S."/>
            <person name="Fournier E."/>
            <person name="Gout L."/>
            <person name="Hahn M."/>
            <person name="Kohn L."/>
            <person name="Lapalu N."/>
            <person name="Plummer K.M."/>
            <person name="Pradier J.M."/>
            <person name="Quevillon E."/>
            <person name="Sharon A."/>
            <person name="Simon A."/>
            <person name="ten Have A."/>
            <person name="Tudzynski B."/>
            <person name="Tudzynski P."/>
            <person name="Wincker P."/>
            <person name="Andrew M."/>
            <person name="Anthouard V."/>
            <person name="Beever R.E."/>
            <person name="Beffa R."/>
            <person name="Benoit I."/>
            <person name="Bouzid O."/>
            <person name="Brault B."/>
            <person name="Chen Z."/>
            <person name="Choquer M."/>
            <person name="Collemare J."/>
            <person name="Cotton P."/>
            <person name="Danchin E.G."/>
            <person name="Da Silva C."/>
            <person name="Gautier A."/>
            <person name="Giraud C."/>
            <person name="Giraud T."/>
            <person name="Gonzalez C."/>
            <person name="Grossetete S."/>
            <person name="Guldener U."/>
            <person name="Henrissat B."/>
            <person name="Howlett B.J."/>
            <person name="Kodira C."/>
            <person name="Kretschmer M."/>
            <person name="Lappartient A."/>
            <person name="Leroch M."/>
            <person name="Levis C."/>
            <person name="Mauceli E."/>
            <person name="Neuveglise C."/>
            <person name="Oeser B."/>
            <person name="Pearson M."/>
            <person name="Poulain J."/>
            <person name="Poussereau N."/>
            <person name="Quesneville H."/>
            <person name="Rascle C."/>
            <person name="Schumacher J."/>
            <person name="Segurens B."/>
            <person name="Sexton A."/>
            <person name="Silva E."/>
            <person name="Sirven C."/>
            <person name="Soanes D.M."/>
            <person name="Talbot N.J."/>
            <person name="Templeton M."/>
            <person name="Yandava C."/>
            <person name="Yarden O."/>
            <person name="Zeng Q."/>
            <person name="Rollins J.A."/>
            <person name="Lebrun M.H."/>
            <person name="Dickman M."/>
        </authorList>
    </citation>
    <scope>NUCLEOTIDE SEQUENCE [LARGE SCALE GENOMIC DNA]</scope>
    <source>
        <strain evidence="2">ATCC 18683 / 1980 / Ss-1</strain>
    </source>
</reference>
<protein>
    <submittedName>
        <fullName evidence="1">Uncharacterized protein</fullName>
    </submittedName>
</protein>
<evidence type="ECO:0000313" key="2">
    <source>
        <dbReference type="Proteomes" id="UP000001312"/>
    </source>
</evidence>
<dbReference type="AlphaFoldDB" id="A7EY12"/>
<name>A7EY12_SCLS1</name>
<organism evidence="1 2">
    <name type="scientific">Sclerotinia sclerotiorum (strain ATCC 18683 / 1980 / Ss-1)</name>
    <name type="common">White mold</name>
    <name type="synonym">Whetzelinia sclerotiorum</name>
    <dbReference type="NCBI Taxonomy" id="665079"/>
    <lineage>
        <taxon>Eukaryota</taxon>
        <taxon>Fungi</taxon>
        <taxon>Dikarya</taxon>
        <taxon>Ascomycota</taxon>
        <taxon>Pezizomycotina</taxon>
        <taxon>Leotiomycetes</taxon>
        <taxon>Helotiales</taxon>
        <taxon>Sclerotiniaceae</taxon>
        <taxon>Sclerotinia</taxon>
    </lineage>
</organism>
<dbReference type="InParanoid" id="A7EY12"/>
<proteinExistence type="predicted"/>